<keyword evidence="6" id="KW-0092">Biotin</keyword>
<proteinExistence type="predicted"/>
<dbReference type="EC" id="6.4.1.3" evidence="2"/>
<evidence type="ECO:0000256" key="4">
    <source>
        <dbReference type="ARBA" id="ARBA00022963"/>
    </source>
</evidence>
<dbReference type="FunFam" id="2.40.50.100:FF:000003">
    <property type="entry name" value="Acetyl-CoA carboxylase biotin carboxyl carrier protein"/>
    <property type="match status" value="1"/>
</dbReference>
<evidence type="ECO:0000313" key="9">
    <source>
        <dbReference type="EMBL" id="TCK62693.1"/>
    </source>
</evidence>
<dbReference type="InterPro" id="IPR050709">
    <property type="entry name" value="Biotin_Carboxyl_Carrier/Decarb"/>
</dbReference>
<evidence type="ECO:0000256" key="5">
    <source>
        <dbReference type="ARBA" id="ARBA00023211"/>
    </source>
</evidence>
<gene>
    <name evidence="9" type="ORF">C8D98_1228</name>
</gene>
<dbReference type="EMBL" id="SMGG01000003">
    <property type="protein sequence ID" value="TCK62693.1"/>
    <property type="molecule type" value="Genomic_DNA"/>
</dbReference>
<comment type="caution">
    <text evidence="9">The sequence shown here is derived from an EMBL/GenBank/DDBJ whole genome shotgun (WGS) entry which is preliminary data.</text>
</comment>
<dbReference type="AlphaFoldDB" id="A0A4R1KF92"/>
<evidence type="ECO:0000256" key="3">
    <source>
        <dbReference type="ARBA" id="ARBA00022842"/>
    </source>
</evidence>
<sequence length="173" mass="19399">MITRRNYFVTVDKGEQEHLVDLVERKNGIFEIDIDGRKYTADFSVAGDAVYSIIVDGRSYAMDIDEKGDNFSILTDEGDTFEVEVLDEMKRLMKMRSTAGLEGRQVIEAQMPGYIWKILVEEGQEVEAGQPLMILVAMKMENEIKAPKAGTVQNLFVVLDQTVATGDKLAVVE</sequence>
<dbReference type="InterPro" id="IPR001882">
    <property type="entry name" value="Biotin_BS"/>
</dbReference>
<protein>
    <recommendedName>
        <fullName evidence="2">propionyl-CoA carboxylase</fullName>
        <ecNumber evidence="2">6.4.1.3</ecNumber>
    </recommendedName>
</protein>
<dbReference type="PANTHER" id="PTHR45266:SF3">
    <property type="entry name" value="OXALOACETATE DECARBOXYLASE ALPHA CHAIN"/>
    <property type="match status" value="1"/>
</dbReference>
<dbReference type="Pfam" id="PF00364">
    <property type="entry name" value="Biotin_lipoyl"/>
    <property type="match status" value="1"/>
</dbReference>
<dbReference type="Gene3D" id="2.40.50.100">
    <property type="match status" value="1"/>
</dbReference>
<dbReference type="OrthoDB" id="9812676at2"/>
<comment type="catalytic activity">
    <reaction evidence="7">
        <text>propanoyl-CoA + hydrogencarbonate + ATP = (S)-methylmalonyl-CoA + ADP + phosphate + H(+)</text>
        <dbReference type="Rhea" id="RHEA:23720"/>
        <dbReference type="ChEBI" id="CHEBI:15378"/>
        <dbReference type="ChEBI" id="CHEBI:17544"/>
        <dbReference type="ChEBI" id="CHEBI:30616"/>
        <dbReference type="ChEBI" id="CHEBI:43474"/>
        <dbReference type="ChEBI" id="CHEBI:57327"/>
        <dbReference type="ChEBI" id="CHEBI:57392"/>
        <dbReference type="ChEBI" id="CHEBI:456216"/>
        <dbReference type="EC" id="6.4.1.3"/>
    </reaction>
    <physiologicalReaction direction="left-to-right" evidence="7">
        <dbReference type="Rhea" id="RHEA:23721"/>
    </physiologicalReaction>
</comment>
<keyword evidence="5" id="KW-0464">Manganese</keyword>
<evidence type="ECO:0000256" key="2">
    <source>
        <dbReference type="ARBA" id="ARBA00013050"/>
    </source>
</evidence>
<dbReference type="RefSeq" id="WP_132872928.1">
    <property type="nucleotide sequence ID" value="NZ_JAJUHT010000017.1"/>
</dbReference>
<feature type="domain" description="Lipoyl-binding" evidence="8">
    <location>
        <begin position="96"/>
        <end position="173"/>
    </location>
</feature>
<dbReference type="PROSITE" id="PS50968">
    <property type="entry name" value="BIOTINYL_LIPOYL"/>
    <property type="match status" value="1"/>
</dbReference>
<evidence type="ECO:0000256" key="6">
    <source>
        <dbReference type="ARBA" id="ARBA00023267"/>
    </source>
</evidence>
<dbReference type="InterPro" id="IPR000089">
    <property type="entry name" value="Biotin_lipoyl"/>
</dbReference>
<keyword evidence="10" id="KW-1185">Reference proteome</keyword>
<keyword evidence="3" id="KW-0460">Magnesium</keyword>
<comment type="pathway">
    <text evidence="1">Metabolic intermediate metabolism; propanoyl-CoA degradation; succinyl-CoA from propanoyl-CoA: step 1/3.</text>
</comment>
<dbReference type="Pfam" id="PF18140">
    <property type="entry name" value="PCC_BT"/>
    <property type="match status" value="1"/>
</dbReference>
<dbReference type="UniPathway" id="UPA00945">
    <property type="reaction ID" value="UER00908"/>
</dbReference>
<evidence type="ECO:0000259" key="8">
    <source>
        <dbReference type="PROSITE" id="PS50968"/>
    </source>
</evidence>
<dbReference type="PANTHER" id="PTHR45266">
    <property type="entry name" value="OXALOACETATE DECARBOXYLASE ALPHA CHAIN"/>
    <property type="match status" value="1"/>
</dbReference>
<evidence type="ECO:0000313" key="10">
    <source>
        <dbReference type="Proteomes" id="UP000294614"/>
    </source>
</evidence>
<dbReference type="GO" id="GO:0004658">
    <property type="term" value="F:propionyl-CoA carboxylase activity"/>
    <property type="evidence" value="ECO:0007669"/>
    <property type="project" value="UniProtKB-EC"/>
</dbReference>
<dbReference type="InterPro" id="IPR011053">
    <property type="entry name" value="Single_hybrid_motif"/>
</dbReference>
<organism evidence="9 10">
    <name type="scientific">Seleniivibrio woodruffii</name>
    <dbReference type="NCBI Taxonomy" id="1078050"/>
    <lineage>
        <taxon>Bacteria</taxon>
        <taxon>Pseudomonadati</taxon>
        <taxon>Deferribacterota</taxon>
        <taxon>Deferribacteres</taxon>
        <taxon>Deferribacterales</taxon>
        <taxon>Geovibrionaceae</taxon>
        <taxon>Seleniivibrio</taxon>
    </lineage>
</organism>
<evidence type="ECO:0000256" key="7">
    <source>
        <dbReference type="ARBA" id="ARBA00049495"/>
    </source>
</evidence>
<keyword evidence="4" id="KW-0442">Lipid degradation</keyword>
<dbReference type="GO" id="GO:0016042">
    <property type="term" value="P:lipid catabolic process"/>
    <property type="evidence" value="ECO:0007669"/>
    <property type="project" value="UniProtKB-KW"/>
</dbReference>
<dbReference type="Proteomes" id="UP000294614">
    <property type="component" value="Unassembled WGS sequence"/>
</dbReference>
<evidence type="ECO:0000256" key="1">
    <source>
        <dbReference type="ARBA" id="ARBA00005060"/>
    </source>
</evidence>
<dbReference type="InterPro" id="IPR041265">
    <property type="entry name" value="PCC_BT"/>
</dbReference>
<accession>A0A4R1KF92</accession>
<dbReference type="SUPFAM" id="SSF51230">
    <property type="entry name" value="Single hybrid motif"/>
    <property type="match status" value="1"/>
</dbReference>
<dbReference type="PROSITE" id="PS00188">
    <property type="entry name" value="BIOTIN"/>
    <property type="match status" value="1"/>
</dbReference>
<name>A0A4R1KF92_9BACT</name>
<dbReference type="CDD" id="cd06850">
    <property type="entry name" value="biotinyl_domain"/>
    <property type="match status" value="1"/>
</dbReference>
<reference evidence="9 10" key="1">
    <citation type="submission" date="2019-03" db="EMBL/GenBank/DDBJ databases">
        <title>Genomic Encyclopedia of Type Strains, Phase IV (KMG-IV): sequencing the most valuable type-strain genomes for metagenomic binning, comparative biology and taxonomic classification.</title>
        <authorList>
            <person name="Goeker M."/>
        </authorList>
    </citation>
    <scope>NUCLEOTIDE SEQUENCE [LARGE SCALE GENOMIC DNA]</scope>
    <source>
        <strain evidence="9 10">DSM 24984</strain>
    </source>
</reference>
<keyword evidence="4" id="KW-0443">Lipid metabolism</keyword>